<sequence length="195" mass="21172">MARTEPGRLRIIGGCWRGRRLPVVVQPGLRPTTDRIRETLFNWLTPSIEGSRVLDCFAGSGALGLEAASRGAGSVTMIERNATVANRLKANVLELGADQVTVHCADVLEWLGRTSLAPVDHCFLDPPFRGGLLVPVLEQLEVGGWLAVGAQVYIEIAKATPLPDLPGHWWWLRDKHAGQVRYALARVGTPNAAGR</sequence>
<dbReference type="CDD" id="cd02440">
    <property type="entry name" value="AdoMet_MTases"/>
    <property type="match status" value="1"/>
</dbReference>
<evidence type="ECO:0000313" key="5">
    <source>
        <dbReference type="Proteomes" id="UP001296967"/>
    </source>
</evidence>
<gene>
    <name evidence="4" type="ORF">CCR82_11045</name>
</gene>
<protein>
    <recommendedName>
        <fullName evidence="3">Ribosomal RNA small subunit methyltransferase D</fullName>
        <ecNumber evidence="3">2.1.1.171</ecNumber>
    </recommendedName>
</protein>
<dbReference type="EC" id="2.1.1.171" evidence="3"/>
<keyword evidence="3" id="KW-0698">rRNA processing</keyword>
<dbReference type="Proteomes" id="UP001296967">
    <property type="component" value="Unassembled WGS sequence"/>
</dbReference>
<comment type="function">
    <text evidence="3">Specifically methylates the guanine in position 966 of 16S rRNA in the assembled 30S particle.</text>
</comment>
<dbReference type="AlphaFoldDB" id="A0AAJ0UGH6"/>
<evidence type="ECO:0000313" key="4">
    <source>
        <dbReference type="EMBL" id="MBK5931044.1"/>
    </source>
</evidence>
<dbReference type="SUPFAM" id="SSF53335">
    <property type="entry name" value="S-adenosyl-L-methionine-dependent methyltransferases"/>
    <property type="match status" value="1"/>
</dbReference>
<name>A0AAJ0UGH6_HALSE</name>
<accession>A0AAJ0UGH6</accession>
<proteinExistence type="inferred from homology"/>
<comment type="caution">
    <text evidence="4">The sequence shown here is derived from an EMBL/GenBank/DDBJ whole genome shotgun (WGS) entry which is preliminary data.</text>
</comment>
<dbReference type="Gene3D" id="3.40.50.150">
    <property type="entry name" value="Vaccinia Virus protein VP39"/>
    <property type="match status" value="1"/>
</dbReference>
<comment type="catalytic activity">
    <reaction evidence="3">
        <text>guanosine(966) in 16S rRNA + S-adenosyl-L-methionine = N(2)-methylguanosine(966) in 16S rRNA + S-adenosyl-L-homocysteine + H(+)</text>
        <dbReference type="Rhea" id="RHEA:23548"/>
        <dbReference type="Rhea" id="RHEA-COMP:10211"/>
        <dbReference type="Rhea" id="RHEA-COMP:10212"/>
        <dbReference type="ChEBI" id="CHEBI:15378"/>
        <dbReference type="ChEBI" id="CHEBI:57856"/>
        <dbReference type="ChEBI" id="CHEBI:59789"/>
        <dbReference type="ChEBI" id="CHEBI:74269"/>
        <dbReference type="ChEBI" id="CHEBI:74481"/>
        <dbReference type="EC" id="2.1.1.171"/>
    </reaction>
</comment>
<evidence type="ECO:0000256" key="1">
    <source>
        <dbReference type="ARBA" id="ARBA00022603"/>
    </source>
</evidence>
<keyword evidence="1 3" id="KW-0489">Methyltransferase</keyword>
<reference evidence="4" key="1">
    <citation type="submission" date="2017-05" db="EMBL/GenBank/DDBJ databases">
        <authorList>
            <person name="Imhoff J.F."/>
            <person name="Rahn T."/>
            <person name="Kuenzel S."/>
            <person name="Neulinger S.C."/>
        </authorList>
    </citation>
    <scope>NUCLEOTIDE SEQUENCE</scope>
    <source>
        <strain evidence="4">DSM 4395</strain>
    </source>
</reference>
<evidence type="ECO:0000256" key="3">
    <source>
        <dbReference type="PIRNR" id="PIRNR004553"/>
    </source>
</evidence>
<dbReference type="Pfam" id="PF03602">
    <property type="entry name" value="Cons_hypoth95"/>
    <property type="match status" value="1"/>
</dbReference>
<keyword evidence="5" id="KW-1185">Reference proteome</keyword>
<evidence type="ECO:0000256" key="2">
    <source>
        <dbReference type="ARBA" id="ARBA00022679"/>
    </source>
</evidence>
<dbReference type="EMBL" id="NHSF01000059">
    <property type="protein sequence ID" value="MBK5931044.1"/>
    <property type="molecule type" value="Genomic_DNA"/>
</dbReference>
<dbReference type="InterPro" id="IPR029063">
    <property type="entry name" value="SAM-dependent_MTases_sf"/>
</dbReference>
<dbReference type="PANTHER" id="PTHR43542">
    <property type="entry name" value="METHYLTRANSFERASE"/>
    <property type="match status" value="1"/>
</dbReference>
<organism evidence="4 5">
    <name type="scientific">Halochromatium salexigens</name>
    <name type="common">Chromatium salexigens</name>
    <dbReference type="NCBI Taxonomy" id="49447"/>
    <lineage>
        <taxon>Bacteria</taxon>
        <taxon>Pseudomonadati</taxon>
        <taxon>Pseudomonadota</taxon>
        <taxon>Gammaproteobacteria</taxon>
        <taxon>Chromatiales</taxon>
        <taxon>Chromatiaceae</taxon>
        <taxon>Halochromatium</taxon>
    </lineage>
</organism>
<dbReference type="PIRSF" id="PIRSF004553">
    <property type="entry name" value="CHP00095"/>
    <property type="match status" value="1"/>
</dbReference>
<keyword evidence="2 3" id="KW-0808">Transferase</keyword>
<dbReference type="NCBIfam" id="TIGR00095">
    <property type="entry name" value="16S rRNA (guanine(966)-N(2))-methyltransferase RsmD"/>
    <property type="match status" value="1"/>
</dbReference>
<keyword evidence="3" id="KW-0949">S-adenosyl-L-methionine</keyword>
<dbReference type="InterPro" id="IPR004398">
    <property type="entry name" value="RNA_MeTrfase_RsmD"/>
</dbReference>
<comment type="similarity">
    <text evidence="3">Belongs to the methyltransferase superfamily. RsmD family.</text>
</comment>
<reference evidence="4" key="2">
    <citation type="journal article" date="2020" name="Microorganisms">
        <title>Osmotic Adaptation and Compatible Solute Biosynthesis of Phototrophic Bacteria as Revealed from Genome Analyses.</title>
        <authorList>
            <person name="Imhoff J.F."/>
            <person name="Rahn T."/>
            <person name="Kunzel S."/>
            <person name="Keller A."/>
            <person name="Neulinger S.C."/>
        </authorList>
    </citation>
    <scope>NUCLEOTIDE SEQUENCE</scope>
    <source>
        <strain evidence="4">DSM 4395</strain>
    </source>
</reference>
<dbReference type="PANTHER" id="PTHR43542:SF1">
    <property type="entry name" value="METHYLTRANSFERASE"/>
    <property type="match status" value="1"/>
</dbReference>
<dbReference type="GO" id="GO:0052913">
    <property type="term" value="F:16S rRNA (guanine(966)-N(2))-methyltransferase activity"/>
    <property type="evidence" value="ECO:0007669"/>
    <property type="project" value="UniProtKB-EC"/>
</dbReference>